<name>A0A5R9JC44_9PROT</name>
<keyword evidence="1" id="KW-0812">Transmembrane</keyword>
<sequence>MADIVVFPSRQPRAARLPPMPRLHGAVRTRASLLAAGLSLLLTILGFALVMLVGAALLYDGNLVSLSPTGLCVGERACRMPGTLPLGALLPMQRDLLATGLVLLSMPALMALGHLRGLFRLYAAGIVFEPDNISQISRAGLWLLAYAAAPFLVDRLLNGAGLFPGGDWFRADEVAAVIVGLSMLLAAQVIACGREMEQRPDLFI</sequence>
<dbReference type="Proteomes" id="UP000305654">
    <property type="component" value="Unassembled WGS sequence"/>
</dbReference>
<gene>
    <name evidence="2" type="ORF">FE263_15515</name>
</gene>
<evidence type="ECO:0008006" key="4">
    <source>
        <dbReference type="Google" id="ProtNLM"/>
    </source>
</evidence>
<proteinExistence type="predicted"/>
<accession>A0A5R9JC44</accession>
<keyword evidence="1" id="KW-0472">Membrane</keyword>
<protein>
    <recommendedName>
        <fullName evidence="4">DUF2975 domain-containing protein</fullName>
    </recommendedName>
</protein>
<dbReference type="RefSeq" id="WP_138326928.1">
    <property type="nucleotide sequence ID" value="NZ_VCDI01000005.1"/>
</dbReference>
<organism evidence="2 3">
    <name type="scientific">Lichenicoccus roseus</name>
    <dbReference type="NCBI Taxonomy" id="2683649"/>
    <lineage>
        <taxon>Bacteria</taxon>
        <taxon>Pseudomonadati</taxon>
        <taxon>Pseudomonadota</taxon>
        <taxon>Alphaproteobacteria</taxon>
        <taxon>Acetobacterales</taxon>
        <taxon>Acetobacteraceae</taxon>
        <taxon>Lichenicoccus</taxon>
    </lineage>
</organism>
<dbReference type="OrthoDB" id="6064848at2"/>
<evidence type="ECO:0000313" key="2">
    <source>
        <dbReference type="EMBL" id="TLU71858.1"/>
    </source>
</evidence>
<evidence type="ECO:0000256" key="1">
    <source>
        <dbReference type="SAM" id="Phobius"/>
    </source>
</evidence>
<keyword evidence="3" id="KW-1185">Reference proteome</keyword>
<feature type="transmembrane region" description="Helical" evidence="1">
    <location>
        <begin position="96"/>
        <end position="115"/>
    </location>
</feature>
<feature type="transmembrane region" description="Helical" evidence="1">
    <location>
        <begin position="31"/>
        <end position="59"/>
    </location>
</feature>
<keyword evidence="1" id="KW-1133">Transmembrane helix</keyword>
<dbReference type="EMBL" id="VCDI01000005">
    <property type="protein sequence ID" value="TLU71858.1"/>
    <property type="molecule type" value="Genomic_DNA"/>
</dbReference>
<feature type="transmembrane region" description="Helical" evidence="1">
    <location>
        <begin position="136"/>
        <end position="153"/>
    </location>
</feature>
<feature type="transmembrane region" description="Helical" evidence="1">
    <location>
        <begin position="173"/>
        <end position="193"/>
    </location>
</feature>
<dbReference type="AlphaFoldDB" id="A0A5R9JC44"/>
<comment type="caution">
    <text evidence="2">The sequence shown here is derived from an EMBL/GenBank/DDBJ whole genome shotgun (WGS) entry which is preliminary data.</text>
</comment>
<reference evidence="2 3" key="1">
    <citation type="submission" date="2019-05" db="EMBL/GenBank/DDBJ databases">
        <authorList>
            <person name="Pankratov T."/>
            <person name="Grouzdev D."/>
        </authorList>
    </citation>
    <scope>NUCLEOTIDE SEQUENCE [LARGE SCALE GENOMIC DNA]</scope>
    <source>
        <strain evidence="2 3">KEBCLARHB70R</strain>
    </source>
</reference>
<evidence type="ECO:0000313" key="3">
    <source>
        <dbReference type="Proteomes" id="UP000305654"/>
    </source>
</evidence>